<gene>
    <name evidence="1" type="ORF">UFOPK3001_00793</name>
</gene>
<protein>
    <submittedName>
        <fullName evidence="1">Unannotated protein</fullName>
    </submittedName>
</protein>
<reference evidence="1" key="1">
    <citation type="submission" date="2020-05" db="EMBL/GenBank/DDBJ databases">
        <authorList>
            <person name="Chiriac C."/>
            <person name="Salcher M."/>
            <person name="Ghai R."/>
            <person name="Kavagutti S V."/>
        </authorList>
    </citation>
    <scope>NUCLEOTIDE SEQUENCE</scope>
</reference>
<dbReference type="AlphaFoldDB" id="A0A6J6XRF6"/>
<dbReference type="EMBL" id="CAFAAJ010000039">
    <property type="protein sequence ID" value="CAB4798413.1"/>
    <property type="molecule type" value="Genomic_DNA"/>
</dbReference>
<name>A0A6J6XRF6_9ZZZZ</name>
<accession>A0A6J6XRF6</accession>
<proteinExistence type="predicted"/>
<evidence type="ECO:0000313" key="1">
    <source>
        <dbReference type="EMBL" id="CAB4798413.1"/>
    </source>
</evidence>
<organism evidence="1">
    <name type="scientific">freshwater metagenome</name>
    <dbReference type="NCBI Taxonomy" id="449393"/>
    <lineage>
        <taxon>unclassified sequences</taxon>
        <taxon>metagenomes</taxon>
        <taxon>ecological metagenomes</taxon>
    </lineage>
</organism>
<sequence length="45" mass="4897">MNQFGQIRAGLVFGLRPGGTLQFADIVNGRPVPLEAIRDVDLWTG</sequence>